<evidence type="ECO:0000259" key="1">
    <source>
        <dbReference type="Pfam" id="PF10030"/>
    </source>
</evidence>
<gene>
    <name evidence="2" type="ORF">F0Q34_12990</name>
</gene>
<dbReference type="Proteomes" id="UP000322110">
    <property type="component" value="Unassembled WGS sequence"/>
</dbReference>
<organism evidence="2 3">
    <name type="scientific">Teichococcus oryzae</name>
    <dbReference type="NCBI Taxonomy" id="1608942"/>
    <lineage>
        <taxon>Bacteria</taxon>
        <taxon>Pseudomonadati</taxon>
        <taxon>Pseudomonadota</taxon>
        <taxon>Alphaproteobacteria</taxon>
        <taxon>Acetobacterales</taxon>
        <taxon>Roseomonadaceae</taxon>
        <taxon>Roseomonas</taxon>
    </lineage>
</organism>
<reference evidence="2 3" key="1">
    <citation type="journal article" date="2015" name="Int. J. Syst. Evol. Microbiol.">
        <title>Roseomonas oryzae sp. nov., isolated from paddy rhizosphere soil.</title>
        <authorList>
            <person name="Ramaprasad E.V."/>
            <person name="Sasikala Ch."/>
            <person name="Ramana Ch.V."/>
        </authorList>
    </citation>
    <scope>NUCLEOTIDE SEQUENCE [LARGE SCALE GENOMIC DNA]</scope>
    <source>
        <strain evidence="2 3">KCTC 42542</strain>
    </source>
</reference>
<keyword evidence="3" id="KW-1185">Reference proteome</keyword>
<accession>A0A5B2TF55</accession>
<proteinExistence type="predicted"/>
<dbReference type="EMBL" id="VUKA01000006">
    <property type="protein sequence ID" value="KAA2212799.1"/>
    <property type="molecule type" value="Genomic_DNA"/>
</dbReference>
<dbReference type="AlphaFoldDB" id="A0A5B2TF55"/>
<name>A0A5B2TF55_9PROT</name>
<protein>
    <submittedName>
        <fullName evidence="2">DUF2272 domain-containing protein</fullName>
    </submittedName>
</protein>
<evidence type="ECO:0000313" key="2">
    <source>
        <dbReference type="EMBL" id="KAA2212799.1"/>
    </source>
</evidence>
<evidence type="ECO:0000313" key="3">
    <source>
        <dbReference type="Proteomes" id="UP000322110"/>
    </source>
</evidence>
<dbReference type="Pfam" id="PF10030">
    <property type="entry name" value="DUF2272"/>
    <property type="match status" value="1"/>
</dbReference>
<sequence length="184" mass="19197">MQASAPAFPGAAAYALEAVPAEAAPPMLPSISLWAYPAWSAAFISHLMSMAGVPGFVFPPSGSHAGYLDPLLIQAGAAPERAAFVPHDPGHYAPRAGDLLCADRSASPLLHWQERLGELGQFRPLHCDLVVAAGAGQIQAVGGNVIDVVALRRFPADRSGLVLPAPPDKAPFLVVLENRLDLSP</sequence>
<dbReference type="OrthoDB" id="8836344at2"/>
<dbReference type="InterPro" id="IPR019262">
    <property type="entry name" value="DUF2272"/>
</dbReference>
<comment type="caution">
    <text evidence="2">The sequence shown here is derived from an EMBL/GenBank/DDBJ whole genome shotgun (WGS) entry which is preliminary data.</text>
</comment>
<feature type="domain" description="DUF2272" evidence="1">
    <location>
        <begin position="37"/>
        <end position="163"/>
    </location>
</feature>